<gene>
    <name evidence="2" type="ORF">PGT21_022040</name>
</gene>
<name>A0A5B0LU35_PUCGR</name>
<evidence type="ECO:0000313" key="3">
    <source>
        <dbReference type="Proteomes" id="UP000324748"/>
    </source>
</evidence>
<feature type="region of interest" description="Disordered" evidence="1">
    <location>
        <begin position="1"/>
        <end position="42"/>
    </location>
</feature>
<organism evidence="2 3">
    <name type="scientific">Puccinia graminis f. sp. tritici</name>
    <dbReference type="NCBI Taxonomy" id="56615"/>
    <lineage>
        <taxon>Eukaryota</taxon>
        <taxon>Fungi</taxon>
        <taxon>Dikarya</taxon>
        <taxon>Basidiomycota</taxon>
        <taxon>Pucciniomycotina</taxon>
        <taxon>Pucciniomycetes</taxon>
        <taxon>Pucciniales</taxon>
        <taxon>Pucciniaceae</taxon>
        <taxon>Puccinia</taxon>
    </lineage>
</organism>
<accession>A0A5B0LU35</accession>
<dbReference type="EMBL" id="VSWC01000184">
    <property type="protein sequence ID" value="KAA1067931.1"/>
    <property type="molecule type" value="Genomic_DNA"/>
</dbReference>
<reference evidence="2 3" key="1">
    <citation type="submission" date="2019-05" db="EMBL/GenBank/DDBJ databases">
        <title>Emergence of the Ug99 lineage of the wheat stem rust pathogen through somatic hybridization.</title>
        <authorList>
            <person name="Li F."/>
            <person name="Upadhyaya N.M."/>
            <person name="Sperschneider J."/>
            <person name="Matny O."/>
            <person name="Nguyen-Phuc H."/>
            <person name="Mago R."/>
            <person name="Raley C."/>
            <person name="Miller M.E."/>
            <person name="Silverstein K.A.T."/>
            <person name="Henningsen E."/>
            <person name="Hirsch C.D."/>
            <person name="Visser B."/>
            <person name="Pretorius Z.A."/>
            <person name="Steffenson B.J."/>
            <person name="Schwessinger B."/>
            <person name="Dodds P.N."/>
            <person name="Figueroa M."/>
        </authorList>
    </citation>
    <scope>NUCLEOTIDE SEQUENCE [LARGE SCALE GENOMIC DNA]</scope>
    <source>
        <strain evidence="2">21-0</strain>
    </source>
</reference>
<protein>
    <submittedName>
        <fullName evidence="2">Uncharacterized protein</fullName>
    </submittedName>
</protein>
<proteinExistence type="predicted"/>
<dbReference type="AlphaFoldDB" id="A0A5B0LU35"/>
<dbReference type="Proteomes" id="UP000324748">
    <property type="component" value="Unassembled WGS sequence"/>
</dbReference>
<sequence>MSLHHRSVHNIPKATLSDAPPTLNEWPRRPWKPPDPKTTSRRATACQQVICLRLLESSGCELISESESDSKLIDEYDLDSYFQLTYRLQAHRLQLVCTWNLARNSWWTNSFARARGIFAGPKSEHL</sequence>
<comment type="caution">
    <text evidence="2">The sequence shown here is derived from an EMBL/GenBank/DDBJ whole genome shotgun (WGS) entry which is preliminary data.</text>
</comment>
<evidence type="ECO:0000256" key="1">
    <source>
        <dbReference type="SAM" id="MobiDB-lite"/>
    </source>
</evidence>
<feature type="compositionally biased region" description="Basic and acidic residues" evidence="1">
    <location>
        <begin position="26"/>
        <end position="35"/>
    </location>
</feature>
<evidence type="ECO:0000313" key="2">
    <source>
        <dbReference type="EMBL" id="KAA1067931.1"/>
    </source>
</evidence>
<keyword evidence="3" id="KW-1185">Reference proteome</keyword>